<dbReference type="EMBL" id="MLCB01000137">
    <property type="protein sequence ID" value="OJI93657.1"/>
    <property type="molecule type" value="Genomic_DNA"/>
</dbReference>
<organism evidence="2 3">
    <name type="scientific">Planktotalea frisia</name>
    <dbReference type="NCBI Taxonomy" id="696762"/>
    <lineage>
        <taxon>Bacteria</taxon>
        <taxon>Pseudomonadati</taxon>
        <taxon>Pseudomonadota</taxon>
        <taxon>Alphaproteobacteria</taxon>
        <taxon>Rhodobacterales</taxon>
        <taxon>Paracoccaceae</taxon>
        <taxon>Planktotalea</taxon>
    </lineage>
</organism>
<evidence type="ECO:0008006" key="4">
    <source>
        <dbReference type="Google" id="ProtNLM"/>
    </source>
</evidence>
<gene>
    <name evidence="2" type="ORF">PFRI_21280</name>
</gene>
<protein>
    <recommendedName>
        <fullName evidence="4">NfeD-like C-terminal domain-containing protein</fullName>
    </recommendedName>
</protein>
<reference evidence="2 3" key="1">
    <citation type="submission" date="2016-10" db="EMBL/GenBank/DDBJ databases">
        <title>Genome sequence of Planktotalea frisia SH6-1.</title>
        <authorList>
            <person name="Poehlein A."/>
            <person name="Bakenhus I."/>
            <person name="Voget S."/>
            <person name="Brinkhoff T."/>
            <person name="Simon M."/>
        </authorList>
    </citation>
    <scope>NUCLEOTIDE SEQUENCE [LARGE SCALE GENOMIC DNA]</scope>
    <source>
        <strain evidence="2 3">SH6-1</strain>
    </source>
</reference>
<evidence type="ECO:0000313" key="3">
    <source>
        <dbReference type="Proteomes" id="UP000184514"/>
    </source>
</evidence>
<proteinExistence type="predicted"/>
<feature type="transmembrane region" description="Helical" evidence="1">
    <location>
        <begin position="27"/>
        <end position="48"/>
    </location>
</feature>
<keyword evidence="3" id="KW-1185">Reference proteome</keyword>
<keyword evidence="1" id="KW-0472">Membrane</keyword>
<sequence length="90" mass="9809">MWTSWVFWMIAAVALAILEVFAPSFIFLGFAIGAAVMGLILLVGGGALSLSLPMAFLVFAVVSLISWIALRQLLGVRRGQVKIWEKDIND</sequence>
<accession>A0A1L9NWK6</accession>
<name>A0A1L9NWK6_9RHOB</name>
<dbReference type="OrthoDB" id="7745385at2"/>
<keyword evidence="1" id="KW-1133">Transmembrane helix</keyword>
<dbReference type="Proteomes" id="UP000184514">
    <property type="component" value="Unassembled WGS sequence"/>
</dbReference>
<keyword evidence="1" id="KW-0812">Transmembrane</keyword>
<dbReference type="AlphaFoldDB" id="A0A1L9NWK6"/>
<dbReference type="STRING" id="696762.PFRI_21280"/>
<evidence type="ECO:0000313" key="2">
    <source>
        <dbReference type="EMBL" id="OJI93657.1"/>
    </source>
</evidence>
<evidence type="ECO:0000256" key="1">
    <source>
        <dbReference type="SAM" id="Phobius"/>
    </source>
</evidence>
<feature type="transmembrane region" description="Helical" evidence="1">
    <location>
        <begin position="54"/>
        <end position="74"/>
    </location>
</feature>
<comment type="caution">
    <text evidence="2">The sequence shown here is derived from an EMBL/GenBank/DDBJ whole genome shotgun (WGS) entry which is preliminary data.</text>
</comment>
<feature type="transmembrane region" description="Helical" evidence="1">
    <location>
        <begin position="6"/>
        <end position="22"/>
    </location>
</feature>